<keyword evidence="2" id="KW-0812">Transmembrane</keyword>
<proteinExistence type="predicted"/>
<gene>
    <name evidence="3" type="ORF">H7C19_06800</name>
</gene>
<keyword evidence="4" id="KW-1185">Reference proteome</keyword>
<name>A0A7X0RN84_9BACL</name>
<sequence>MREGGTGDLAVARSVGRLARVLDLGDVPPGVRLRAVQVAESRRRGPARRWTAIGLLAILLIALKKFGISIVAAVAGVWRWLRGKPKAQPPAEQLVPPIQGEVRD</sequence>
<organism evidence="3 4">
    <name type="scientific">Cohnella nanjingensis</name>
    <dbReference type="NCBI Taxonomy" id="1387779"/>
    <lineage>
        <taxon>Bacteria</taxon>
        <taxon>Bacillati</taxon>
        <taxon>Bacillota</taxon>
        <taxon>Bacilli</taxon>
        <taxon>Bacillales</taxon>
        <taxon>Paenibacillaceae</taxon>
        <taxon>Cohnella</taxon>
    </lineage>
</organism>
<keyword evidence="2" id="KW-0472">Membrane</keyword>
<accession>A0A7X0RN84</accession>
<feature type="transmembrane region" description="Helical" evidence="2">
    <location>
        <begin position="52"/>
        <end position="78"/>
    </location>
</feature>
<protein>
    <submittedName>
        <fullName evidence="3">Uncharacterized protein</fullName>
    </submittedName>
</protein>
<comment type="caution">
    <text evidence="3">The sequence shown here is derived from an EMBL/GenBank/DDBJ whole genome shotgun (WGS) entry which is preliminary data.</text>
</comment>
<evidence type="ECO:0000313" key="4">
    <source>
        <dbReference type="Proteomes" id="UP000547209"/>
    </source>
</evidence>
<dbReference type="EMBL" id="JACJVP010000007">
    <property type="protein sequence ID" value="MBB6670393.1"/>
    <property type="molecule type" value="Genomic_DNA"/>
</dbReference>
<dbReference type="Proteomes" id="UP000547209">
    <property type="component" value="Unassembled WGS sequence"/>
</dbReference>
<evidence type="ECO:0000256" key="2">
    <source>
        <dbReference type="SAM" id="Phobius"/>
    </source>
</evidence>
<keyword evidence="2" id="KW-1133">Transmembrane helix</keyword>
<feature type="region of interest" description="Disordered" evidence="1">
    <location>
        <begin position="85"/>
        <end position="104"/>
    </location>
</feature>
<dbReference type="AlphaFoldDB" id="A0A7X0RN84"/>
<evidence type="ECO:0000313" key="3">
    <source>
        <dbReference type="EMBL" id="MBB6670393.1"/>
    </source>
</evidence>
<evidence type="ECO:0000256" key="1">
    <source>
        <dbReference type="SAM" id="MobiDB-lite"/>
    </source>
</evidence>
<reference evidence="3 4" key="1">
    <citation type="submission" date="2020-08" db="EMBL/GenBank/DDBJ databases">
        <title>Cohnella phylogeny.</title>
        <authorList>
            <person name="Dunlap C."/>
        </authorList>
    </citation>
    <scope>NUCLEOTIDE SEQUENCE [LARGE SCALE GENOMIC DNA]</scope>
    <source>
        <strain evidence="3 4">DSM 28246</strain>
    </source>
</reference>